<reference evidence="1 3" key="2">
    <citation type="journal article" date="2014" name="BMC Genomics">
        <title>An improved genome release (version Mt4.0) for the model legume Medicago truncatula.</title>
        <authorList>
            <person name="Tang H."/>
            <person name="Krishnakumar V."/>
            <person name="Bidwell S."/>
            <person name="Rosen B."/>
            <person name="Chan A."/>
            <person name="Zhou S."/>
            <person name="Gentzbittel L."/>
            <person name="Childs K.L."/>
            <person name="Yandell M."/>
            <person name="Gundlach H."/>
            <person name="Mayer K.F."/>
            <person name="Schwartz D.C."/>
            <person name="Town C.D."/>
        </authorList>
    </citation>
    <scope>GENOME REANNOTATION</scope>
    <source>
        <strain evidence="2 3">cv. Jemalong A17</strain>
    </source>
</reference>
<sequence length="282" mass="32391">MSQDDFSSPSKFEPLMCVSKKLGDGSDTLFWFDKWLGSVSLCERFPRLFDLAENKSITVAGLFSLGVEQGGEAWRWGRRLWAWEEEELEECRALLTDVSLQVSVSDRWVWLPDPVEGYTVRGSYHLLTSNDALLRDPTTSLIWHTQAPLKVSLLGVCGMRETAQHLFLSCDAFSSLWPMVRNWLGIIGVDTNVLLDHFLQFVHLSGGGKAVRDFLQLIWLLCVWVLWNERNNRLFNNVVTSILRLLHKVKFMSLAWLKAKKVVFRFGTDRWCSSPFQCLDIA</sequence>
<dbReference type="EnsemblPlants" id="AES69544">
    <property type="protein sequence ID" value="AES69544"/>
    <property type="gene ID" value="MTR_3g031290"/>
</dbReference>
<dbReference type="PaxDb" id="3880-AES69544"/>
<dbReference type="AlphaFoldDB" id="G7J0M6"/>
<reference evidence="1 3" key="1">
    <citation type="journal article" date="2011" name="Nature">
        <title>The Medicago genome provides insight into the evolution of rhizobial symbioses.</title>
        <authorList>
            <person name="Young N.D."/>
            <person name="Debelle F."/>
            <person name="Oldroyd G.E."/>
            <person name="Geurts R."/>
            <person name="Cannon S.B."/>
            <person name="Udvardi M.K."/>
            <person name="Benedito V.A."/>
            <person name="Mayer K.F."/>
            <person name="Gouzy J."/>
            <person name="Schoof H."/>
            <person name="Van de Peer Y."/>
            <person name="Proost S."/>
            <person name="Cook D.R."/>
            <person name="Meyers B.C."/>
            <person name="Spannagl M."/>
            <person name="Cheung F."/>
            <person name="De Mita S."/>
            <person name="Krishnakumar V."/>
            <person name="Gundlach H."/>
            <person name="Zhou S."/>
            <person name="Mudge J."/>
            <person name="Bharti A.K."/>
            <person name="Murray J.D."/>
            <person name="Naoumkina M.A."/>
            <person name="Rosen B."/>
            <person name="Silverstein K.A."/>
            <person name="Tang H."/>
            <person name="Rombauts S."/>
            <person name="Zhao P.X."/>
            <person name="Zhou P."/>
            <person name="Barbe V."/>
            <person name="Bardou P."/>
            <person name="Bechner M."/>
            <person name="Bellec A."/>
            <person name="Berger A."/>
            <person name="Berges H."/>
            <person name="Bidwell S."/>
            <person name="Bisseling T."/>
            <person name="Choisne N."/>
            <person name="Couloux A."/>
            <person name="Denny R."/>
            <person name="Deshpande S."/>
            <person name="Dai X."/>
            <person name="Doyle J.J."/>
            <person name="Dudez A.M."/>
            <person name="Farmer A.D."/>
            <person name="Fouteau S."/>
            <person name="Franken C."/>
            <person name="Gibelin C."/>
            <person name="Gish J."/>
            <person name="Goldstein S."/>
            <person name="Gonzalez A.J."/>
            <person name="Green P.J."/>
            <person name="Hallab A."/>
            <person name="Hartog M."/>
            <person name="Hua A."/>
            <person name="Humphray S.J."/>
            <person name="Jeong D.H."/>
            <person name="Jing Y."/>
            <person name="Jocker A."/>
            <person name="Kenton S.M."/>
            <person name="Kim D.J."/>
            <person name="Klee K."/>
            <person name="Lai H."/>
            <person name="Lang C."/>
            <person name="Lin S."/>
            <person name="Macmil S.L."/>
            <person name="Magdelenat G."/>
            <person name="Matthews L."/>
            <person name="McCorrison J."/>
            <person name="Monaghan E.L."/>
            <person name="Mun J.H."/>
            <person name="Najar F.Z."/>
            <person name="Nicholson C."/>
            <person name="Noirot C."/>
            <person name="O'Bleness M."/>
            <person name="Paule C.R."/>
            <person name="Poulain J."/>
            <person name="Prion F."/>
            <person name="Qin B."/>
            <person name="Qu C."/>
            <person name="Retzel E.F."/>
            <person name="Riddle C."/>
            <person name="Sallet E."/>
            <person name="Samain S."/>
            <person name="Samson N."/>
            <person name="Sanders I."/>
            <person name="Saurat O."/>
            <person name="Scarpelli C."/>
            <person name="Schiex T."/>
            <person name="Segurens B."/>
            <person name="Severin A.J."/>
            <person name="Sherrier D.J."/>
            <person name="Shi R."/>
            <person name="Sims S."/>
            <person name="Singer S.R."/>
            <person name="Sinharoy S."/>
            <person name="Sterck L."/>
            <person name="Viollet A."/>
            <person name="Wang B.B."/>
            <person name="Wang K."/>
            <person name="Wang M."/>
            <person name="Wang X."/>
            <person name="Warfsmann J."/>
            <person name="Weissenbach J."/>
            <person name="White D.D."/>
            <person name="White J.D."/>
            <person name="Wiley G.B."/>
            <person name="Wincker P."/>
            <person name="Xing Y."/>
            <person name="Yang L."/>
            <person name="Yao Z."/>
            <person name="Ying F."/>
            <person name="Zhai J."/>
            <person name="Zhou L."/>
            <person name="Zuber A."/>
            <person name="Denarie J."/>
            <person name="Dixon R.A."/>
            <person name="May G.D."/>
            <person name="Schwartz D.C."/>
            <person name="Rogers J."/>
            <person name="Quetier F."/>
            <person name="Town C.D."/>
            <person name="Roe B.A."/>
        </authorList>
    </citation>
    <scope>NUCLEOTIDE SEQUENCE [LARGE SCALE GENOMIC DNA]</scope>
    <source>
        <strain evidence="1">A17</strain>
        <strain evidence="2 3">cv. Jemalong A17</strain>
    </source>
</reference>
<name>G7J0M6_MEDTR</name>
<dbReference type="OMA" id="CHQANAW"/>
<protein>
    <recommendedName>
        <fullName evidence="4">Reverse transcriptase zinc-binding domain-containing protein</fullName>
    </recommendedName>
</protein>
<reference evidence="2" key="3">
    <citation type="submission" date="2015-04" db="UniProtKB">
        <authorList>
            <consortium name="EnsemblPlants"/>
        </authorList>
    </citation>
    <scope>IDENTIFICATION</scope>
    <source>
        <strain evidence="2">cv. Jemalong A17</strain>
    </source>
</reference>
<dbReference type="STRING" id="3880.G7J0M6"/>
<evidence type="ECO:0000313" key="3">
    <source>
        <dbReference type="Proteomes" id="UP000002051"/>
    </source>
</evidence>
<gene>
    <name evidence="1" type="ordered locus">MTR_3g031290</name>
</gene>
<keyword evidence="3" id="KW-1185">Reference proteome</keyword>
<proteinExistence type="predicted"/>
<dbReference type="PANTHER" id="PTHR36617">
    <property type="entry name" value="PROTEIN, PUTATIVE-RELATED"/>
    <property type="match status" value="1"/>
</dbReference>
<evidence type="ECO:0000313" key="2">
    <source>
        <dbReference type="EnsemblPlants" id="AES69544"/>
    </source>
</evidence>
<dbReference type="HOGENOM" id="CLU_082252_1_0_1"/>
<dbReference type="Proteomes" id="UP000002051">
    <property type="component" value="Chromosome 3"/>
</dbReference>
<organism evidence="1 3">
    <name type="scientific">Medicago truncatula</name>
    <name type="common">Barrel medic</name>
    <name type="synonym">Medicago tribuloides</name>
    <dbReference type="NCBI Taxonomy" id="3880"/>
    <lineage>
        <taxon>Eukaryota</taxon>
        <taxon>Viridiplantae</taxon>
        <taxon>Streptophyta</taxon>
        <taxon>Embryophyta</taxon>
        <taxon>Tracheophyta</taxon>
        <taxon>Spermatophyta</taxon>
        <taxon>Magnoliopsida</taxon>
        <taxon>eudicotyledons</taxon>
        <taxon>Gunneridae</taxon>
        <taxon>Pentapetalae</taxon>
        <taxon>rosids</taxon>
        <taxon>fabids</taxon>
        <taxon>Fabales</taxon>
        <taxon>Fabaceae</taxon>
        <taxon>Papilionoideae</taxon>
        <taxon>50 kb inversion clade</taxon>
        <taxon>NPAAA clade</taxon>
        <taxon>Hologalegina</taxon>
        <taxon>IRL clade</taxon>
        <taxon>Trifolieae</taxon>
        <taxon>Medicago</taxon>
    </lineage>
</organism>
<dbReference type="PANTHER" id="PTHR36617:SF5">
    <property type="entry name" value="OS05G0421675 PROTEIN"/>
    <property type="match status" value="1"/>
</dbReference>
<evidence type="ECO:0008006" key="4">
    <source>
        <dbReference type="Google" id="ProtNLM"/>
    </source>
</evidence>
<evidence type="ECO:0000313" key="1">
    <source>
        <dbReference type="EMBL" id="AES69544.1"/>
    </source>
</evidence>
<dbReference type="eggNOG" id="ENOG502T20V">
    <property type="taxonomic scope" value="Eukaryota"/>
</dbReference>
<dbReference type="EMBL" id="CM001219">
    <property type="protein sequence ID" value="AES69544.1"/>
    <property type="molecule type" value="Genomic_DNA"/>
</dbReference>
<accession>G7J0M6</accession>